<evidence type="ECO:0000313" key="3">
    <source>
        <dbReference type="Proteomes" id="UP000182692"/>
    </source>
</evidence>
<dbReference type="Proteomes" id="UP000182692">
    <property type="component" value="Unassembled WGS sequence"/>
</dbReference>
<accession>A0A1I5WU00</accession>
<reference evidence="2 3" key="1">
    <citation type="submission" date="2016-10" db="EMBL/GenBank/DDBJ databases">
        <authorList>
            <person name="de Groot N.N."/>
        </authorList>
    </citation>
    <scope>NUCLEOTIDE SEQUENCE [LARGE SCALE GENOMIC DNA]</scope>
    <source>
        <strain evidence="2 3">DSM 15893</strain>
    </source>
</reference>
<organism evidence="2 3">
    <name type="scientific">Enterovibrio norvegicus DSM 15893</name>
    <dbReference type="NCBI Taxonomy" id="1121869"/>
    <lineage>
        <taxon>Bacteria</taxon>
        <taxon>Pseudomonadati</taxon>
        <taxon>Pseudomonadota</taxon>
        <taxon>Gammaproteobacteria</taxon>
        <taxon>Vibrionales</taxon>
        <taxon>Vibrionaceae</taxon>
        <taxon>Enterovibrio</taxon>
    </lineage>
</organism>
<feature type="chain" id="PRO_5010315259" description="MSHA biogenesis protein MshQ" evidence="1">
    <location>
        <begin position="22"/>
        <end position="389"/>
    </location>
</feature>
<evidence type="ECO:0000313" key="2">
    <source>
        <dbReference type="EMBL" id="SFQ23242.1"/>
    </source>
</evidence>
<evidence type="ECO:0000256" key="1">
    <source>
        <dbReference type="SAM" id="SignalP"/>
    </source>
</evidence>
<protein>
    <recommendedName>
        <fullName evidence="4">MSHA biogenesis protein MshQ</fullName>
    </recommendedName>
</protein>
<dbReference type="STRING" id="1121869.SAMN03084138_04443"/>
<proteinExistence type="predicted"/>
<name>A0A1I5WU00_9GAMM</name>
<gene>
    <name evidence="2" type="ORF">SAMN03084138_04443</name>
</gene>
<feature type="signal peptide" evidence="1">
    <location>
        <begin position="1"/>
        <end position="21"/>
    </location>
</feature>
<evidence type="ECO:0008006" key="4">
    <source>
        <dbReference type="Google" id="ProtNLM"/>
    </source>
</evidence>
<keyword evidence="1" id="KW-0732">Signal</keyword>
<sequence length="389" mass="42375">MSCLIRVAFIFVLLFPTFSIAADLQNFTANFLFTDSNGANPIHNRAICKCENIYLKNVSTHGVNNTPIGSALNTGVYKVFRRVPYQLIATFTANSWSYGEVKSIQVCQSFTGGGLNLSVQHYGSGIAANGERGDNINLSTFKPTVLTTPTPSTQACQGETVQLNATGADSYVWSPSTGLNSNTIPNPTATLMSSQMFTVTGSKTYNLANMWSPSSLTCSSSRSVTINVENIYACDAGRKGMTWQKNSHGDVATVVDVGCGNGADKCDPIQGDTLCTEVRPVLCIHPSNFAKPEGNLGIYQPGWLNEPNKYHKWSGGVIATSPPVSPEAENFDSVTEVNKFCKKTFGEDWRVAEFHDGWGWNFMAYGNPINTSRFWVNINDQINGNCWIN</sequence>
<dbReference type="AlphaFoldDB" id="A0A1I5WU00"/>
<dbReference type="EMBL" id="FOWR01000052">
    <property type="protein sequence ID" value="SFQ23242.1"/>
    <property type="molecule type" value="Genomic_DNA"/>
</dbReference>